<accession>A0A2C9M758</accession>
<keyword evidence="2" id="KW-0677">Repeat</keyword>
<dbReference type="SUPFAM" id="SSF54695">
    <property type="entry name" value="POZ domain"/>
    <property type="match status" value="1"/>
</dbReference>
<dbReference type="Gene3D" id="3.30.710.10">
    <property type="entry name" value="Potassium Channel Kv1.1, Chain A"/>
    <property type="match status" value="1"/>
</dbReference>
<evidence type="ECO:0000313" key="5">
    <source>
        <dbReference type="Proteomes" id="UP000076420"/>
    </source>
</evidence>
<dbReference type="PANTHER" id="PTHR24412:SF272">
    <property type="entry name" value="KELCH-LIKE PROTEIN DIABLO"/>
    <property type="match status" value="1"/>
</dbReference>
<proteinExistence type="predicted"/>
<dbReference type="InterPro" id="IPR011705">
    <property type="entry name" value="BACK"/>
</dbReference>
<feature type="domain" description="BTB" evidence="3">
    <location>
        <begin position="28"/>
        <end position="94"/>
    </location>
</feature>
<dbReference type="InterPro" id="IPR000210">
    <property type="entry name" value="BTB/POZ_dom"/>
</dbReference>
<protein>
    <recommendedName>
        <fullName evidence="3">BTB domain-containing protein</fullName>
    </recommendedName>
</protein>
<dbReference type="CDD" id="cd14733">
    <property type="entry name" value="BACK"/>
    <property type="match status" value="1"/>
</dbReference>
<reference evidence="4" key="1">
    <citation type="submission" date="2020-05" db="UniProtKB">
        <authorList>
            <consortium name="EnsemblMetazoa"/>
        </authorList>
    </citation>
    <scope>IDENTIFICATION</scope>
    <source>
        <strain evidence="4">BB02</strain>
    </source>
</reference>
<evidence type="ECO:0000313" key="4">
    <source>
        <dbReference type="EnsemblMetazoa" id="BGLB039355-PA"/>
    </source>
</evidence>
<dbReference type="EnsemblMetazoa" id="BGLB039355-RA">
    <property type="protein sequence ID" value="BGLB039355-PA"/>
    <property type="gene ID" value="BGLB039355"/>
</dbReference>
<dbReference type="STRING" id="6526.A0A2C9M758"/>
<dbReference type="Pfam" id="PF00651">
    <property type="entry name" value="BTB"/>
    <property type="match status" value="1"/>
</dbReference>
<evidence type="ECO:0000256" key="1">
    <source>
        <dbReference type="ARBA" id="ARBA00022441"/>
    </source>
</evidence>
<name>A0A2C9M758_BIOGL</name>
<dbReference type="AlphaFoldDB" id="A0A2C9M758"/>
<sequence>STDKGTKVNLALEIVQSLGQYLMNEQPFDIKVIVGDRKFECHRLILSAHSGYFRTEFNNNEEQKHEIHLLGKITSDVFELIHDTMYTGLCNVTDDNAIDLLTAADYLQISILENECVRYIDRYIDNLLTLKNCMNLYLNAKKRNLEKVKSIVWSFILVNFISLCKTDEFLDLSEDDVLKLVQSQDLVAKSEDNVVDAILFWIDKKPNKNAENNSMPINTTEESSEVLTDVEEPAHKRRRGPPDLFTAVSDGSSKTEYFLTLFTHVKLFLVSQACLNKLKEHPLFREDCKIKDLIINALSYHAFINNREVYWPANATHRKNSQFVHAVLIKSGIKNDIEGHQVTTSEWFSFPFQNDSIKTTHLKLAAIDNSLYAFGIAKRSGIETRLMDLLKVSQYLNGQWSDYIHMSLDSKIFSIVVVYNFIYIFSPVEQKFWRLDSISKTFEEGMIKFPSDKPIDYVMHYHDFILAFYSEASPHGGMGLQKIYCYDIQEKPKWSLLTKNFPSANLGMTSFNDEVNTYILQSNGQLWKIVTQITSKDIVQFEPLGKLWDIDWPLYGVVIVMDELYIYGVISPEHENSSQLKTSVLRFRKINYIYYKNSTENSTFAPFIFNTNT</sequence>
<dbReference type="SMART" id="SM00875">
    <property type="entry name" value="BACK"/>
    <property type="match status" value="1"/>
</dbReference>
<dbReference type="VEuPathDB" id="VectorBase:BGLAX_031395"/>
<dbReference type="PANTHER" id="PTHR24412">
    <property type="entry name" value="KELCH PROTEIN"/>
    <property type="match status" value="1"/>
</dbReference>
<evidence type="ECO:0000259" key="3">
    <source>
        <dbReference type="PROSITE" id="PS50097"/>
    </source>
</evidence>
<gene>
    <name evidence="4" type="primary">106067965</name>
</gene>
<dbReference type="InterPro" id="IPR011333">
    <property type="entry name" value="SKP1/BTB/POZ_sf"/>
</dbReference>
<keyword evidence="1" id="KW-0880">Kelch repeat</keyword>
<dbReference type="CDD" id="cd18186">
    <property type="entry name" value="BTB_POZ_ZBTB_KLHL-like"/>
    <property type="match status" value="1"/>
</dbReference>
<dbReference type="Proteomes" id="UP000076420">
    <property type="component" value="Unassembled WGS sequence"/>
</dbReference>
<dbReference type="KEGG" id="bgt:106067965"/>
<evidence type="ECO:0000256" key="2">
    <source>
        <dbReference type="ARBA" id="ARBA00022737"/>
    </source>
</evidence>
<dbReference type="VEuPathDB" id="VectorBase:BGLB039355"/>
<dbReference type="PROSITE" id="PS50097">
    <property type="entry name" value="BTB"/>
    <property type="match status" value="1"/>
</dbReference>
<dbReference type="SMART" id="SM00225">
    <property type="entry name" value="BTB"/>
    <property type="match status" value="1"/>
</dbReference>
<dbReference type="Gene3D" id="1.25.40.420">
    <property type="match status" value="1"/>
</dbReference>
<organism evidence="4 5">
    <name type="scientific">Biomphalaria glabrata</name>
    <name type="common">Bloodfluke planorb</name>
    <name type="synonym">Freshwater snail</name>
    <dbReference type="NCBI Taxonomy" id="6526"/>
    <lineage>
        <taxon>Eukaryota</taxon>
        <taxon>Metazoa</taxon>
        <taxon>Spiralia</taxon>
        <taxon>Lophotrochozoa</taxon>
        <taxon>Mollusca</taxon>
        <taxon>Gastropoda</taxon>
        <taxon>Heterobranchia</taxon>
        <taxon>Euthyneura</taxon>
        <taxon>Panpulmonata</taxon>
        <taxon>Hygrophila</taxon>
        <taxon>Lymnaeoidea</taxon>
        <taxon>Planorbidae</taxon>
        <taxon>Biomphalaria</taxon>
    </lineage>
</organism>
<dbReference type="Pfam" id="PF07707">
    <property type="entry name" value="BACK"/>
    <property type="match status" value="1"/>
</dbReference>